<reference evidence="2 3" key="1">
    <citation type="submission" date="2006-12" db="EMBL/GenBank/DDBJ databases">
        <title>Complete sequence of Shewanella amazonensis SB2B.</title>
        <authorList>
            <consortium name="US DOE Joint Genome Institute"/>
            <person name="Copeland A."/>
            <person name="Lucas S."/>
            <person name="Lapidus A."/>
            <person name="Barry K."/>
            <person name="Detter J.C."/>
            <person name="Glavina del Rio T."/>
            <person name="Hammon N."/>
            <person name="Israni S."/>
            <person name="Dalin E."/>
            <person name="Tice H."/>
            <person name="Pitluck S."/>
            <person name="Munk A.C."/>
            <person name="Brettin T."/>
            <person name="Bruce D."/>
            <person name="Han C."/>
            <person name="Tapia R."/>
            <person name="Gilna P."/>
            <person name="Schmutz J."/>
            <person name="Larimer F."/>
            <person name="Land M."/>
            <person name="Hauser L."/>
            <person name="Kyrpides N."/>
            <person name="Mikhailova N."/>
            <person name="Fredrickson J."/>
            <person name="Richardson P."/>
        </authorList>
    </citation>
    <scope>NUCLEOTIDE SEQUENCE [LARGE SCALE GENOMIC DNA]</scope>
    <source>
        <strain evidence="3">ATCC BAA-1098 / SB2B</strain>
    </source>
</reference>
<evidence type="ECO:0000313" key="2">
    <source>
        <dbReference type="EMBL" id="ABM01435.1"/>
    </source>
</evidence>
<feature type="chain" id="PRO_5002637205" evidence="1">
    <location>
        <begin position="22"/>
        <end position="169"/>
    </location>
</feature>
<feature type="signal peptide" evidence="1">
    <location>
        <begin position="1"/>
        <end position="21"/>
    </location>
</feature>
<organism evidence="2 3">
    <name type="scientific">Shewanella amazonensis (strain ATCC BAA-1098 / SB2B)</name>
    <dbReference type="NCBI Taxonomy" id="326297"/>
    <lineage>
        <taxon>Bacteria</taxon>
        <taxon>Pseudomonadati</taxon>
        <taxon>Pseudomonadota</taxon>
        <taxon>Gammaproteobacteria</taxon>
        <taxon>Alteromonadales</taxon>
        <taxon>Shewanellaceae</taxon>
        <taxon>Shewanella</taxon>
    </lineage>
</organism>
<gene>
    <name evidence="2" type="ordered locus">Sama_3232</name>
</gene>
<dbReference type="Proteomes" id="UP000009175">
    <property type="component" value="Chromosome"/>
</dbReference>
<proteinExistence type="predicted"/>
<keyword evidence="1" id="KW-0732">Signal</keyword>
<dbReference type="AlphaFoldDB" id="A1SAM8"/>
<dbReference type="EMBL" id="CP000507">
    <property type="protein sequence ID" value="ABM01435.1"/>
    <property type="molecule type" value="Genomic_DNA"/>
</dbReference>
<dbReference type="RefSeq" id="WP_011761339.1">
    <property type="nucleotide sequence ID" value="NC_008700.1"/>
</dbReference>
<name>A1SAM8_SHEAM</name>
<dbReference type="KEGG" id="saz:Sama_3232"/>
<keyword evidence="3" id="KW-1185">Reference proteome</keyword>
<evidence type="ECO:0000256" key="1">
    <source>
        <dbReference type="SAM" id="SignalP"/>
    </source>
</evidence>
<protein>
    <submittedName>
        <fullName evidence="2">Uncharacterized protein</fullName>
    </submittedName>
</protein>
<dbReference type="HOGENOM" id="CLU_1577428_0_0_6"/>
<accession>A1SAM8</accession>
<evidence type="ECO:0000313" key="3">
    <source>
        <dbReference type="Proteomes" id="UP000009175"/>
    </source>
</evidence>
<sequence length="169" mass="18338">MKRVALGVVLLTMVNLPAAMAAVTYDEHGVGFVGKGDIQSIYDWNNSDLQQNAAQLSFQFIGAGKVTWLCEWWTGPEQNRKYHTVSESADAISATVAMDPRKNKQGQITGFQLLGTEESDSDSLAVGECGGEGAGKQLVEGSIQYEGSEEPMLQVKFADGDWYDLPLTL</sequence>